<evidence type="ECO:0000313" key="2">
    <source>
        <dbReference type="Proteomes" id="UP001431783"/>
    </source>
</evidence>
<dbReference type="EMBL" id="JARQZJ010000032">
    <property type="protein sequence ID" value="KAK9875033.1"/>
    <property type="molecule type" value="Genomic_DNA"/>
</dbReference>
<organism evidence="1 2">
    <name type="scientific">Henosepilachna vigintioctopunctata</name>
    <dbReference type="NCBI Taxonomy" id="420089"/>
    <lineage>
        <taxon>Eukaryota</taxon>
        <taxon>Metazoa</taxon>
        <taxon>Ecdysozoa</taxon>
        <taxon>Arthropoda</taxon>
        <taxon>Hexapoda</taxon>
        <taxon>Insecta</taxon>
        <taxon>Pterygota</taxon>
        <taxon>Neoptera</taxon>
        <taxon>Endopterygota</taxon>
        <taxon>Coleoptera</taxon>
        <taxon>Polyphaga</taxon>
        <taxon>Cucujiformia</taxon>
        <taxon>Coccinelloidea</taxon>
        <taxon>Coccinellidae</taxon>
        <taxon>Epilachninae</taxon>
        <taxon>Epilachnini</taxon>
        <taxon>Henosepilachna</taxon>
    </lineage>
</organism>
<gene>
    <name evidence="1" type="ORF">WA026_005839</name>
</gene>
<evidence type="ECO:0000313" key="1">
    <source>
        <dbReference type="EMBL" id="KAK9875033.1"/>
    </source>
</evidence>
<dbReference type="Proteomes" id="UP001431783">
    <property type="component" value="Unassembled WGS sequence"/>
</dbReference>
<proteinExistence type="predicted"/>
<accession>A0AAW1TXN1</accession>
<reference evidence="1 2" key="1">
    <citation type="submission" date="2023-03" db="EMBL/GenBank/DDBJ databases">
        <title>Genome insight into feeding habits of ladybird beetles.</title>
        <authorList>
            <person name="Li H.-S."/>
            <person name="Huang Y.-H."/>
            <person name="Pang H."/>
        </authorList>
    </citation>
    <scope>NUCLEOTIDE SEQUENCE [LARGE SCALE GENOMIC DNA]</scope>
    <source>
        <strain evidence="1">SYSU_2023b</strain>
        <tissue evidence="1">Whole body</tissue>
    </source>
</reference>
<protein>
    <recommendedName>
        <fullName evidence="3">Ribosomal protein S13</fullName>
    </recommendedName>
</protein>
<comment type="caution">
    <text evidence="1">The sequence shown here is derived from an EMBL/GenBank/DDBJ whole genome shotgun (WGS) entry which is preliminary data.</text>
</comment>
<dbReference type="PANTHER" id="PTHR47027">
    <property type="entry name" value="REVERSE TRANSCRIPTASE DOMAIN-CONTAINING PROTEIN"/>
    <property type="match status" value="1"/>
</dbReference>
<dbReference type="AlphaFoldDB" id="A0AAW1TXN1"/>
<dbReference type="PANTHER" id="PTHR47027:SF20">
    <property type="entry name" value="REVERSE TRANSCRIPTASE-LIKE PROTEIN WITH RNA-DIRECTED DNA POLYMERASE DOMAIN"/>
    <property type="match status" value="1"/>
</dbReference>
<sequence>MKQQLLNIQKLNTKYGKINRVTHFKYLGEILAPTGGEKIAQKTRLSKMKRAYGLTHNIYNKKCMSIHTKIRHYNTVFKPQALYASETLTILTKSDMENILKEERKIIRKILGPKRTEEGYRLHSRKTAQQKLLN</sequence>
<keyword evidence="2" id="KW-1185">Reference proteome</keyword>
<evidence type="ECO:0008006" key="3">
    <source>
        <dbReference type="Google" id="ProtNLM"/>
    </source>
</evidence>
<name>A0AAW1TXN1_9CUCU</name>